<keyword evidence="1" id="KW-0812">Transmembrane</keyword>
<evidence type="ECO:0000256" key="1">
    <source>
        <dbReference type="SAM" id="Phobius"/>
    </source>
</evidence>
<proteinExistence type="predicted"/>
<keyword evidence="1" id="KW-0472">Membrane</keyword>
<evidence type="ECO:0000313" key="2">
    <source>
        <dbReference type="EMBL" id="CAB4573020.1"/>
    </source>
</evidence>
<reference evidence="2" key="1">
    <citation type="submission" date="2020-05" db="EMBL/GenBank/DDBJ databases">
        <authorList>
            <person name="Chiriac C."/>
            <person name="Salcher M."/>
            <person name="Ghai R."/>
            <person name="Kavagutti S V."/>
        </authorList>
    </citation>
    <scope>NUCLEOTIDE SEQUENCE</scope>
</reference>
<gene>
    <name evidence="2" type="ORF">UFOPK1684_00861</name>
</gene>
<protein>
    <submittedName>
        <fullName evidence="2">Unannotated protein</fullName>
    </submittedName>
</protein>
<dbReference type="EMBL" id="CAEZTM010000035">
    <property type="protein sequence ID" value="CAB4573020.1"/>
    <property type="molecule type" value="Genomic_DNA"/>
</dbReference>
<name>A0A6J6E8V1_9ZZZZ</name>
<accession>A0A6J6E8V1</accession>
<organism evidence="2">
    <name type="scientific">freshwater metagenome</name>
    <dbReference type="NCBI Taxonomy" id="449393"/>
    <lineage>
        <taxon>unclassified sequences</taxon>
        <taxon>metagenomes</taxon>
        <taxon>ecological metagenomes</taxon>
    </lineage>
</organism>
<feature type="transmembrane region" description="Helical" evidence="1">
    <location>
        <begin position="20"/>
        <end position="41"/>
    </location>
</feature>
<sequence>MSMNFPDDDEPPFRPMRRRIMRIVVSVAIAALVLPGFIVTWSTQVRTANFACAIAVDYYAPGANAAKASFSLLNPSIPGWNCYAVMFDGSEEFVAHLGVIPGAPRLRPQSGS</sequence>
<keyword evidence="1" id="KW-1133">Transmembrane helix</keyword>
<dbReference type="AlphaFoldDB" id="A0A6J6E8V1"/>